<evidence type="ECO:0000256" key="1">
    <source>
        <dbReference type="SAM" id="Phobius"/>
    </source>
</evidence>
<dbReference type="STRING" id="591205.SAMN05421538_11428"/>
<keyword evidence="3" id="KW-1185">Reference proteome</keyword>
<feature type="transmembrane region" description="Helical" evidence="1">
    <location>
        <begin position="36"/>
        <end position="55"/>
    </location>
</feature>
<feature type="transmembrane region" description="Helical" evidence="1">
    <location>
        <begin position="109"/>
        <end position="131"/>
    </location>
</feature>
<organism evidence="2 3">
    <name type="scientific">Paracoccus isoporae</name>
    <dbReference type="NCBI Taxonomy" id="591205"/>
    <lineage>
        <taxon>Bacteria</taxon>
        <taxon>Pseudomonadati</taxon>
        <taxon>Pseudomonadota</taxon>
        <taxon>Alphaproteobacteria</taxon>
        <taxon>Rhodobacterales</taxon>
        <taxon>Paracoccaceae</taxon>
        <taxon>Paracoccus</taxon>
    </lineage>
</organism>
<reference evidence="2 3" key="1">
    <citation type="submission" date="2016-10" db="EMBL/GenBank/DDBJ databases">
        <authorList>
            <person name="de Groot N.N."/>
        </authorList>
    </citation>
    <scope>NUCLEOTIDE SEQUENCE [LARGE SCALE GENOMIC DNA]</scope>
    <source>
        <strain evidence="2 3">DSM 22220</strain>
    </source>
</reference>
<sequence>MADTARLNAGLVPRILASWWRPGEVVRGLHPLREGAMLAVLMAAMLVFLIAQAPGHARAAELDHGVPLGGRMAGAAMAVLFVMPLLAYATAWVVQILSRLTPWAISGPAARLALFWALLAIAPAMLLSGLVEGLMGPGAALSVTRLICGIGFLLIWGAGLRAVARTP</sequence>
<evidence type="ECO:0000313" key="3">
    <source>
        <dbReference type="Proteomes" id="UP000199344"/>
    </source>
</evidence>
<keyword evidence="1" id="KW-0472">Membrane</keyword>
<protein>
    <recommendedName>
        <fullName evidence="4">Yip1 domain-containing protein</fullName>
    </recommendedName>
</protein>
<proteinExistence type="predicted"/>
<keyword evidence="1" id="KW-0812">Transmembrane</keyword>
<dbReference type="OrthoDB" id="7771437at2"/>
<dbReference type="Proteomes" id="UP000199344">
    <property type="component" value="Unassembled WGS sequence"/>
</dbReference>
<dbReference type="RefSeq" id="WP_090525445.1">
    <property type="nucleotide sequence ID" value="NZ_FNAH01000014.1"/>
</dbReference>
<dbReference type="AlphaFoldDB" id="A0A1G7GP87"/>
<evidence type="ECO:0000313" key="2">
    <source>
        <dbReference type="EMBL" id="SDE89965.1"/>
    </source>
</evidence>
<feature type="transmembrane region" description="Helical" evidence="1">
    <location>
        <begin position="75"/>
        <end position="97"/>
    </location>
</feature>
<feature type="transmembrane region" description="Helical" evidence="1">
    <location>
        <begin position="143"/>
        <end position="164"/>
    </location>
</feature>
<gene>
    <name evidence="2" type="ORF">SAMN05421538_11428</name>
</gene>
<dbReference type="EMBL" id="FNAH01000014">
    <property type="protein sequence ID" value="SDE89965.1"/>
    <property type="molecule type" value="Genomic_DNA"/>
</dbReference>
<evidence type="ECO:0008006" key="4">
    <source>
        <dbReference type="Google" id="ProtNLM"/>
    </source>
</evidence>
<accession>A0A1G7GP87</accession>
<keyword evidence="1" id="KW-1133">Transmembrane helix</keyword>
<name>A0A1G7GP87_9RHOB</name>